<reference evidence="2 3" key="1">
    <citation type="submission" date="2019-06" db="EMBL/GenBank/DDBJ databases">
        <title>Paenimaribius caenipelagi gen. nov., sp. nov., isolated from a tidal flat.</title>
        <authorList>
            <person name="Yoon J.-H."/>
        </authorList>
    </citation>
    <scope>NUCLEOTIDE SEQUENCE [LARGE SCALE GENOMIC DNA]</scope>
    <source>
        <strain evidence="2 3">JBTF-M29</strain>
    </source>
</reference>
<accession>A0A547PMF4</accession>
<dbReference type="InterPro" id="IPR050900">
    <property type="entry name" value="Transposase_IS3/IS150/IS904"/>
</dbReference>
<keyword evidence="3" id="KW-1185">Reference proteome</keyword>
<sequence length="80" mass="9117">MSNLATSPHLLRREYKFTTPNTVWLADITYADNDEGWPYLPTVKGVATPEIIGWSIEDHLRTDLCSDSLRMALDRRNPVA</sequence>
<evidence type="ECO:0000313" key="2">
    <source>
        <dbReference type="EMBL" id="TRD15325.1"/>
    </source>
</evidence>
<evidence type="ECO:0000313" key="3">
    <source>
        <dbReference type="Proteomes" id="UP000318590"/>
    </source>
</evidence>
<protein>
    <recommendedName>
        <fullName evidence="1">Integrase catalytic domain-containing protein</fullName>
    </recommendedName>
</protein>
<gene>
    <name evidence="2" type="ORF">FEV53_16930</name>
</gene>
<proteinExistence type="predicted"/>
<comment type="caution">
    <text evidence="2">The sequence shown here is derived from an EMBL/GenBank/DDBJ whole genome shotgun (WGS) entry which is preliminary data.</text>
</comment>
<dbReference type="EMBL" id="VFSV01000047">
    <property type="protein sequence ID" value="TRD15325.1"/>
    <property type="molecule type" value="Genomic_DNA"/>
</dbReference>
<name>A0A547PMF4_9RHOB</name>
<dbReference type="RefSeq" id="WP_142835948.1">
    <property type="nucleotide sequence ID" value="NZ_VFSV01000047.1"/>
</dbReference>
<dbReference type="SUPFAM" id="SSF53098">
    <property type="entry name" value="Ribonuclease H-like"/>
    <property type="match status" value="1"/>
</dbReference>
<dbReference type="InterPro" id="IPR001584">
    <property type="entry name" value="Integrase_cat-core"/>
</dbReference>
<feature type="domain" description="Integrase catalytic" evidence="1">
    <location>
        <begin position="19"/>
        <end position="79"/>
    </location>
</feature>
<dbReference type="AlphaFoldDB" id="A0A547PMF4"/>
<organism evidence="2 3">
    <name type="scientific">Palleronia caenipelagi</name>
    <dbReference type="NCBI Taxonomy" id="2489174"/>
    <lineage>
        <taxon>Bacteria</taxon>
        <taxon>Pseudomonadati</taxon>
        <taxon>Pseudomonadota</taxon>
        <taxon>Alphaproteobacteria</taxon>
        <taxon>Rhodobacterales</taxon>
        <taxon>Roseobacteraceae</taxon>
        <taxon>Palleronia</taxon>
    </lineage>
</organism>
<dbReference type="Pfam" id="PF00665">
    <property type="entry name" value="rve"/>
    <property type="match status" value="1"/>
</dbReference>
<dbReference type="PANTHER" id="PTHR46889:SF4">
    <property type="entry name" value="TRANSPOSASE INSO FOR INSERTION SEQUENCE ELEMENT IS911B-RELATED"/>
    <property type="match status" value="1"/>
</dbReference>
<dbReference type="OrthoDB" id="9803878at2"/>
<evidence type="ECO:0000259" key="1">
    <source>
        <dbReference type="Pfam" id="PF00665"/>
    </source>
</evidence>
<dbReference type="InterPro" id="IPR012337">
    <property type="entry name" value="RNaseH-like_sf"/>
</dbReference>
<dbReference type="PANTHER" id="PTHR46889">
    <property type="entry name" value="TRANSPOSASE INSF FOR INSERTION SEQUENCE IS3B-RELATED"/>
    <property type="match status" value="1"/>
</dbReference>
<dbReference type="Proteomes" id="UP000318590">
    <property type="component" value="Unassembled WGS sequence"/>
</dbReference>